<keyword evidence="1" id="KW-0808">Transferase</keyword>
<dbReference type="OrthoDB" id="1862401at2759"/>
<dbReference type="STRING" id="78410.A0A0P7BGF1"/>
<dbReference type="Pfam" id="PF02458">
    <property type="entry name" value="Transferase"/>
    <property type="match status" value="1"/>
</dbReference>
<keyword evidence="3" id="KW-1185">Reference proteome</keyword>
<dbReference type="EMBL" id="LKCW01000004">
    <property type="protein sequence ID" value="KPM45819.1"/>
    <property type="molecule type" value="Genomic_DNA"/>
</dbReference>
<dbReference type="Gene3D" id="3.30.559.10">
    <property type="entry name" value="Chloramphenicol acetyltransferase-like domain"/>
    <property type="match status" value="2"/>
</dbReference>
<evidence type="ECO:0000313" key="3">
    <source>
        <dbReference type="Proteomes" id="UP000050424"/>
    </source>
</evidence>
<dbReference type="AlphaFoldDB" id="A0A0P7BGF1"/>
<protein>
    <recommendedName>
        <fullName evidence="4">Trichothecene 3-O-acetyltransferase</fullName>
    </recommendedName>
</protein>
<evidence type="ECO:0008006" key="4">
    <source>
        <dbReference type="Google" id="ProtNLM"/>
    </source>
</evidence>
<dbReference type="PANTHER" id="PTHR31642:SF310">
    <property type="entry name" value="FATTY ALCOHOL:CAFFEOYL-COA ACYLTRANSFERASE"/>
    <property type="match status" value="1"/>
</dbReference>
<evidence type="ECO:0000313" key="2">
    <source>
        <dbReference type="EMBL" id="KPM45819.1"/>
    </source>
</evidence>
<comment type="caution">
    <text evidence="2">The sequence shown here is derived from an EMBL/GenBank/DDBJ whole genome shotgun (WGS) entry which is preliminary data.</text>
</comment>
<reference evidence="2 3" key="1">
    <citation type="submission" date="2015-09" db="EMBL/GenBank/DDBJ databases">
        <title>Draft genome of a European isolate of the apple canker pathogen Neonectria ditissima.</title>
        <authorList>
            <person name="Gomez-Cortecero A."/>
            <person name="Harrison R.J."/>
            <person name="Armitage A.D."/>
        </authorList>
    </citation>
    <scope>NUCLEOTIDE SEQUENCE [LARGE SCALE GENOMIC DNA]</scope>
    <source>
        <strain evidence="2 3">R09/05</strain>
    </source>
</reference>
<dbReference type="PANTHER" id="PTHR31642">
    <property type="entry name" value="TRICHOTHECENE 3-O-ACETYLTRANSFERASE"/>
    <property type="match status" value="1"/>
</dbReference>
<name>A0A0P7BGF1_9HYPO</name>
<dbReference type="InterPro" id="IPR023213">
    <property type="entry name" value="CAT-like_dom_sf"/>
</dbReference>
<dbReference type="GO" id="GO:0016747">
    <property type="term" value="F:acyltransferase activity, transferring groups other than amino-acyl groups"/>
    <property type="evidence" value="ECO:0007669"/>
    <property type="project" value="TreeGrafter"/>
</dbReference>
<accession>A0A0P7BGF1</accession>
<proteinExistence type="predicted"/>
<gene>
    <name evidence="2" type="ORF">AK830_g704</name>
</gene>
<dbReference type="InterPro" id="IPR050317">
    <property type="entry name" value="Plant_Fungal_Acyltransferase"/>
</dbReference>
<dbReference type="GO" id="GO:0044550">
    <property type="term" value="P:secondary metabolite biosynthetic process"/>
    <property type="evidence" value="ECO:0007669"/>
    <property type="project" value="TreeGrafter"/>
</dbReference>
<evidence type="ECO:0000256" key="1">
    <source>
        <dbReference type="ARBA" id="ARBA00022679"/>
    </source>
</evidence>
<sequence length="501" mass="54652">MNTTMPVEVISIDGPGITEKHGAIVDVTALPDLAPPLLPTEQIGPKGWVRNIFFFELPEDYDIDVLTNLLKTSYKSFKNRTPVAGCEAIPMEGKQAGLLQLRHYGDELEDFAVKDLRAEGAFPSFAELKAKGFPASELDPALVCKRGLGGEWPGAGDHLTVTMMQANFIRGGLLLNMITLHAYADHTTAYKFTEILAEDVRRAQGLPITHPVEIPSADRAKLMQPSGVHSDLDLAHHEYIELPFTPTAVPPKLSTPNHHGHVFYFSPENLAALKAEASPANAKLLKDEELPIFTSTNDALTALIWRSTMVAQHPELSAPRADSEPPTTGPSQVGIALDARRRAGVSVHKHTIGNILGFAPAMLDLHKVVNEASLADLAIIVRRALVKAEDTYLDELITVVDRLEDVNRLAPVVFLDMPGAHMIQSSWREFPFYDIEWGSALGGKMLALRPPAVGVTHTMQIVLPDPKRGGVEAFVGVESSAMERLLSDPVLRRYAEAPQGL</sequence>
<dbReference type="Proteomes" id="UP000050424">
    <property type="component" value="Unassembled WGS sequence"/>
</dbReference>
<organism evidence="2 3">
    <name type="scientific">Neonectria ditissima</name>
    <dbReference type="NCBI Taxonomy" id="78410"/>
    <lineage>
        <taxon>Eukaryota</taxon>
        <taxon>Fungi</taxon>
        <taxon>Dikarya</taxon>
        <taxon>Ascomycota</taxon>
        <taxon>Pezizomycotina</taxon>
        <taxon>Sordariomycetes</taxon>
        <taxon>Hypocreomycetidae</taxon>
        <taxon>Hypocreales</taxon>
        <taxon>Nectriaceae</taxon>
        <taxon>Neonectria</taxon>
    </lineage>
</organism>